<keyword evidence="1" id="KW-0456">Lyase</keyword>
<proteinExistence type="predicted"/>
<dbReference type="AlphaFoldDB" id="A0A2R8BSB7"/>
<accession>A0A2R8BSB7</accession>
<sequence>MDGISDDGENALSVIGFIGSVFSPWYRWSGRKAPENNVCMNVATYGKGARFAMTDRGRGTLKQTKDTLTIGPSSMHWDGNRLLIEVNEVSSPPFVSRIQGTIIVTPGGITDREFLLTDDGAHVWRPLSPASRIEVDLGPRGKWSGTGYFDSNFGTRAMEADCAYWTWGRFPIEGGTRCFYEAVRRDGTEQIGSFMFHTDGRVEEVAPPPRQGMRRSLWGVRRATRGDPGSRPRQVKGMLDAPFYCRSVVRTVLDGQTSTGVHEALDLNRFRGPWLMPLLAVRVPRNFGWPKA</sequence>
<protein>
    <submittedName>
        <fullName evidence="1">Acyclic carotenoid 1,2-hydratase</fullName>
        <ecNumber evidence="1">4.2.1.131</ecNumber>
    </submittedName>
</protein>
<dbReference type="EMBL" id="ONZF01000002">
    <property type="protein sequence ID" value="SPJ23033.1"/>
    <property type="molecule type" value="Genomic_DNA"/>
</dbReference>
<dbReference type="EC" id="4.2.1.131" evidence="1"/>
<keyword evidence="2" id="KW-1185">Reference proteome</keyword>
<evidence type="ECO:0000313" key="2">
    <source>
        <dbReference type="Proteomes" id="UP000244912"/>
    </source>
</evidence>
<reference evidence="1 2" key="1">
    <citation type="submission" date="2018-03" db="EMBL/GenBank/DDBJ databases">
        <authorList>
            <person name="Keele B.F."/>
        </authorList>
    </citation>
    <scope>NUCLEOTIDE SEQUENCE [LARGE SCALE GENOMIC DNA]</scope>
    <source>
        <strain evidence="1 2">CECT 8504</strain>
    </source>
</reference>
<dbReference type="SUPFAM" id="SSF159245">
    <property type="entry name" value="AttH-like"/>
    <property type="match status" value="1"/>
</dbReference>
<organism evidence="1 2">
    <name type="scientific">Palleronia abyssalis</name>
    <dbReference type="NCBI Taxonomy" id="1501240"/>
    <lineage>
        <taxon>Bacteria</taxon>
        <taxon>Pseudomonadati</taxon>
        <taxon>Pseudomonadota</taxon>
        <taxon>Alphaproteobacteria</taxon>
        <taxon>Rhodobacterales</taxon>
        <taxon>Roseobacteraceae</taxon>
        <taxon>Palleronia</taxon>
    </lineage>
</organism>
<dbReference type="Proteomes" id="UP000244912">
    <property type="component" value="Unassembled WGS sequence"/>
</dbReference>
<gene>
    <name evidence="1" type="primary">crtC</name>
    <name evidence="1" type="ORF">PAA8504_00838</name>
</gene>
<dbReference type="CDD" id="cd21471">
    <property type="entry name" value="CrtC-like"/>
    <property type="match status" value="1"/>
</dbReference>
<dbReference type="NCBIfam" id="NF045922">
    <property type="entry name" value="CarotHydtaseCrtCRhod"/>
    <property type="match status" value="1"/>
</dbReference>
<evidence type="ECO:0000313" key="1">
    <source>
        <dbReference type="EMBL" id="SPJ23033.1"/>
    </source>
</evidence>
<name>A0A2R8BSB7_9RHOB</name>
<dbReference type="GO" id="GO:0016829">
    <property type="term" value="F:lyase activity"/>
    <property type="evidence" value="ECO:0007669"/>
    <property type="project" value="UniProtKB-KW"/>
</dbReference>